<feature type="transmembrane region" description="Helical" evidence="9">
    <location>
        <begin position="462"/>
        <end position="485"/>
    </location>
</feature>
<feature type="transmembrane region" description="Helical" evidence="9">
    <location>
        <begin position="432"/>
        <end position="450"/>
    </location>
</feature>
<accession>A0A084ADW1</accession>
<feature type="transmembrane region" description="Helical" evidence="9">
    <location>
        <begin position="253"/>
        <end position="276"/>
    </location>
</feature>
<keyword evidence="3" id="KW-0813">Transport</keyword>
<dbReference type="PATRIC" id="fig|1415168.3.peg.276"/>
<evidence type="ECO:0000256" key="2">
    <source>
        <dbReference type="ARBA" id="ARBA00008220"/>
    </source>
</evidence>
<dbReference type="InterPro" id="IPR050367">
    <property type="entry name" value="APC_superfamily"/>
</dbReference>
<feature type="transmembrane region" description="Helical" evidence="9">
    <location>
        <begin position="378"/>
        <end position="398"/>
    </location>
</feature>
<dbReference type="PANTHER" id="PTHR42770:SF4">
    <property type="entry name" value="ARGININE_ORNITHINE ANTIPORTER-RELATED"/>
    <property type="match status" value="1"/>
</dbReference>
<feature type="transmembrane region" description="Helical" evidence="9">
    <location>
        <begin position="85"/>
        <end position="108"/>
    </location>
</feature>
<dbReference type="Gene3D" id="1.20.1740.10">
    <property type="entry name" value="Amino acid/polyamine transporter I"/>
    <property type="match status" value="1"/>
</dbReference>
<comment type="caution">
    <text evidence="10">The sequence shown here is derived from an EMBL/GenBank/DDBJ whole genome shotgun (WGS) entry which is preliminary data.</text>
</comment>
<evidence type="ECO:0000256" key="7">
    <source>
        <dbReference type="ARBA" id="ARBA00022989"/>
    </source>
</evidence>
<feature type="transmembrane region" description="Helical" evidence="9">
    <location>
        <begin position="159"/>
        <end position="180"/>
    </location>
</feature>
<evidence type="ECO:0000256" key="1">
    <source>
        <dbReference type="ARBA" id="ARBA00004651"/>
    </source>
</evidence>
<name>A0A084ADW1_LACLC</name>
<comment type="similarity">
    <text evidence="2">Belongs to the amino acid-polyamine-organocation (APC) superfamily. Basic amino acid/polyamine antiporter (APA) (TC 2.A.3.2) family.</text>
</comment>
<dbReference type="GO" id="GO:0005886">
    <property type="term" value="C:plasma membrane"/>
    <property type="evidence" value="ECO:0007669"/>
    <property type="project" value="UniProtKB-SubCell"/>
</dbReference>
<evidence type="ECO:0000256" key="6">
    <source>
        <dbReference type="ARBA" id="ARBA00022970"/>
    </source>
</evidence>
<gene>
    <name evidence="10" type="ORF">U725_00265</name>
</gene>
<feature type="transmembrane region" description="Helical" evidence="9">
    <location>
        <begin position="12"/>
        <end position="31"/>
    </location>
</feature>
<protein>
    <submittedName>
        <fullName evidence="10">Arginine:ornithine antiporter, APA family</fullName>
    </submittedName>
</protein>
<dbReference type="PIRSF" id="PIRSF006060">
    <property type="entry name" value="AA_transporter"/>
    <property type="match status" value="1"/>
</dbReference>
<dbReference type="RefSeq" id="WP_042747662.1">
    <property type="nucleotide sequence ID" value="NZ_AZSI01000007.1"/>
</dbReference>
<evidence type="ECO:0000256" key="4">
    <source>
        <dbReference type="ARBA" id="ARBA00022475"/>
    </source>
</evidence>
<evidence type="ECO:0000256" key="5">
    <source>
        <dbReference type="ARBA" id="ARBA00022692"/>
    </source>
</evidence>
<keyword evidence="4" id="KW-1003">Cell membrane</keyword>
<evidence type="ECO:0000256" key="9">
    <source>
        <dbReference type="SAM" id="Phobius"/>
    </source>
</evidence>
<keyword evidence="6" id="KW-0029">Amino-acid transport</keyword>
<dbReference type="EMBL" id="AZSI01000007">
    <property type="protein sequence ID" value="KEY63490.1"/>
    <property type="molecule type" value="Genomic_DNA"/>
</dbReference>
<dbReference type="InterPro" id="IPR004754">
    <property type="entry name" value="Amino_acid_antiprt"/>
</dbReference>
<evidence type="ECO:0000313" key="11">
    <source>
        <dbReference type="Proteomes" id="UP000028401"/>
    </source>
</evidence>
<dbReference type="Proteomes" id="UP000028401">
    <property type="component" value="Unassembled WGS sequence"/>
</dbReference>
<evidence type="ECO:0000256" key="3">
    <source>
        <dbReference type="ARBA" id="ARBA00022448"/>
    </source>
</evidence>
<dbReference type="GO" id="GO:0022857">
    <property type="term" value="F:transmembrane transporter activity"/>
    <property type="evidence" value="ECO:0007669"/>
    <property type="project" value="InterPro"/>
</dbReference>
<keyword evidence="7 9" id="KW-1133">Transmembrane helix</keyword>
<feature type="transmembrane region" description="Helical" evidence="9">
    <location>
        <begin position="128"/>
        <end position="147"/>
    </location>
</feature>
<organism evidence="10 11">
    <name type="scientific">Lactococcus cremoris subsp. cremoris GE214</name>
    <dbReference type="NCBI Taxonomy" id="1415168"/>
    <lineage>
        <taxon>Bacteria</taxon>
        <taxon>Bacillati</taxon>
        <taxon>Bacillota</taxon>
        <taxon>Bacilli</taxon>
        <taxon>Lactobacillales</taxon>
        <taxon>Streptococcaceae</taxon>
        <taxon>Lactococcus</taxon>
        <taxon>Lactococcus cremoris subsp. cremoris</taxon>
    </lineage>
</organism>
<dbReference type="PANTHER" id="PTHR42770">
    <property type="entry name" value="AMINO ACID TRANSPORTER-RELATED"/>
    <property type="match status" value="1"/>
</dbReference>
<feature type="transmembrane region" description="Helical" evidence="9">
    <location>
        <begin position="296"/>
        <end position="320"/>
    </location>
</feature>
<evidence type="ECO:0000256" key="8">
    <source>
        <dbReference type="ARBA" id="ARBA00023136"/>
    </source>
</evidence>
<dbReference type="NCBIfam" id="TIGR00905">
    <property type="entry name" value="2A0302"/>
    <property type="match status" value="1"/>
</dbReference>
<keyword evidence="5 9" id="KW-0812">Transmembrane</keyword>
<sequence>MENKKTKGISLFALLAIIISGAIGGGVFNLANDLARGSTPGGVVISWLFIGFGILMLVLSFNRLITIKPDLSGVSDYARAGFGDFVGFLSGWGYWISAWTGTIGFAVLMMTSADYFFPSKFANSNGSLTILSVIIVSIISWILMLLVDRGVETAAAVNAIVMIAKLIPLVVFSITGIILFKANVFTQHFLQTFTTNFAADGSVKDFVWHAMTASGLLSQIKGSLMVMVWVFVGIEGAAMMGNRAKKKSDTAKATVIGLAVLLVIYVLLSLLPYGYMDQASLANVKAPGLVYILNEMVGGWGGSLMAVGLMISLLGAWLSWTMLPVEATQQLAEQKLLPSWFGKLNKYHAPSNSLLITQLMIQIFIIITYFVANAYNVFIYMATAVIMICYALVGAYLFKIGLKEASVKNILIGFFTFAFQALALYLSGWQYVWLAMILYTIGFLLFIGAKKESHQSISVKEWLGMLVVTVLGVLAIVVLICGAKAGTAFDLRGLLGF</sequence>
<comment type="subcellular location">
    <subcellularLocation>
        <location evidence="1">Cell membrane</location>
        <topology evidence="1">Multi-pass membrane protein</topology>
    </subcellularLocation>
</comment>
<feature type="transmembrane region" description="Helical" evidence="9">
    <location>
        <begin position="43"/>
        <end position="65"/>
    </location>
</feature>
<feature type="transmembrane region" description="Helical" evidence="9">
    <location>
        <begin position="353"/>
        <end position="372"/>
    </location>
</feature>
<dbReference type="Pfam" id="PF13520">
    <property type="entry name" value="AA_permease_2"/>
    <property type="match status" value="1"/>
</dbReference>
<reference evidence="10 11" key="1">
    <citation type="submission" date="2014-06" db="EMBL/GenBank/DDBJ databases">
        <title>Draft genome sequence of the putrescine producing strain Lactococcus lactis subsp cremoris GE214.</title>
        <authorList>
            <person name="Ladero V."/>
            <person name="Linares D.M."/>
            <person name="del Rio B."/>
            <person name="Mayo B."/>
            <person name="Martin M.C."/>
            <person name="Fernandez M."/>
            <person name="Alvarez M.A."/>
        </authorList>
    </citation>
    <scope>NUCLEOTIDE SEQUENCE [LARGE SCALE GENOMIC DNA]</scope>
    <source>
        <strain evidence="10 11">GE214</strain>
    </source>
</reference>
<feature type="transmembrane region" description="Helical" evidence="9">
    <location>
        <begin position="410"/>
        <end position="426"/>
    </location>
</feature>
<evidence type="ECO:0000313" key="10">
    <source>
        <dbReference type="EMBL" id="KEY63490.1"/>
    </source>
</evidence>
<dbReference type="GO" id="GO:0006865">
    <property type="term" value="P:amino acid transport"/>
    <property type="evidence" value="ECO:0007669"/>
    <property type="project" value="UniProtKB-KW"/>
</dbReference>
<dbReference type="InterPro" id="IPR002293">
    <property type="entry name" value="AA/rel_permease1"/>
</dbReference>
<dbReference type="AlphaFoldDB" id="A0A084ADW1"/>
<proteinExistence type="inferred from homology"/>
<keyword evidence="8 9" id="KW-0472">Membrane</keyword>
<feature type="transmembrane region" description="Helical" evidence="9">
    <location>
        <begin position="222"/>
        <end position="241"/>
    </location>
</feature>